<gene>
    <name evidence="3" type="ORF">AFR_31250</name>
</gene>
<dbReference type="InterPro" id="IPR016181">
    <property type="entry name" value="Acyl_CoA_acyltransferase"/>
</dbReference>
<dbReference type="GO" id="GO:0016747">
    <property type="term" value="F:acyltransferase activity, transferring groups other than amino-acyl groups"/>
    <property type="evidence" value="ECO:0007669"/>
    <property type="project" value="InterPro"/>
</dbReference>
<dbReference type="HOGENOM" id="CLU_132888_0_2_11"/>
<organism evidence="3 4">
    <name type="scientific">Actinoplanes friuliensis DSM 7358</name>
    <dbReference type="NCBI Taxonomy" id="1246995"/>
    <lineage>
        <taxon>Bacteria</taxon>
        <taxon>Bacillati</taxon>
        <taxon>Actinomycetota</taxon>
        <taxon>Actinomycetes</taxon>
        <taxon>Micromonosporales</taxon>
        <taxon>Micromonosporaceae</taxon>
        <taxon>Actinoplanes</taxon>
    </lineage>
</organism>
<protein>
    <submittedName>
        <fullName evidence="3">Uncharacterized protein</fullName>
    </submittedName>
</protein>
<sequence length="93" mass="10259">MDVTVQDNPARHRFEILVDGEVAGFADYRVRDEAVVVVHSEVDRAYRGQGLGGTLAGQTLDALRERGVKVVPACPFFAKYVAEHPEYDDLVAN</sequence>
<dbReference type="RefSeq" id="WP_023560843.1">
    <property type="nucleotide sequence ID" value="NC_022657.1"/>
</dbReference>
<dbReference type="PANTHER" id="PTHR31435:SF10">
    <property type="entry name" value="BSR4717 PROTEIN"/>
    <property type="match status" value="1"/>
</dbReference>
<dbReference type="SUPFAM" id="SSF55729">
    <property type="entry name" value="Acyl-CoA N-acyltransferases (Nat)"/>
    <property type="match status" value="1"/>
</dbReference>
<evidence type="ECO:0000259" key="1">
    <source>
        <dbReference type="PROSITE" id="PS51186"/>
    </source>
</evidence>
<evidence type="ECO:0000313" key="4">
    <source>
        <dbReference type="Proteomes" id="UP000017746"/>
    </source>
</evidence>
<feature type="domain" description="N-acetyltransferase" evidence="2">
    <location>
        <begin position="6"/>
        <end position="92"/>
    </location>
</feature>
<dbReference type="EMBL" id="CP006272">
    <property type="protein sequence ID" value="AGZ44510.1"/>
    <property type="molecule type" value="Genomic_DNA"/>
</dbReference>
<dbReference type="KEGG" id="afs:AFR_31250"/>
<evidence type="ECO:0000313" key="3">
    <source>
        <dbReference type="EMBL" id="AGZ44510.1"/>
    </source>
</evidence>
<dbReference type="Proteomes" id="UP000017746">
    <property type="component" value="Chromosome"/>
</dbReference>
<dbReference type="CDD" id="cd04301">
    <property type="entry name" value="NAT_SF"/>
    <property type="match status" value="1"/>
</dbReference>
<reference evidence="3 4" key="1">
    <citation type="journal article" date="2014" name="J. Biotechnol.">
        <title>Complete genome sequence of the actinobacterium Actinoplanes friuliensis HAG 010964, producer of the lipopeptide antibiotic friulimycin.</title>
        <authorList>
            <person name="Ruckert C."/>
            <person name="Szczepanowski R."/>
            <person name="Albersmeier A."/>
            <person name="Goesmann A."/>
            <person name="Fischer N."/>
            <person name="Steinkamper A."/>
            <person name="Puhler A."/>
            <person name="Biener R."/>
            <person name="Schwartz D."/>
            <person name="Kalinowski J."/>
        </authorList>
    </citation>
    <scope>NUCLEOTIDE SEQUENCE [LARGE SCALE GENOMIC DNA]</scope>
    <source>
        <strain evidence="3 4">DSM 7358</strain>
    </source>
</reference>
<name>U5W942_9ACTN</name>
<accession>U5W942</accession>
<dbReference type="PROSITE" id="PS51729">
    <property type="entry name" value="GNAT_YJDJ"/>
    <property type="match status" value="1"/>
</dbReference>
<dbReference type="AlphaFoldDB" id="U5W942"/>
<dbReference type="InterPro" id="IPR031165">
    <property type="entry name" value="GNAT_YJDJ"/>
</dbReference>
<dbReference type="STRING" id="1246995.AFR_31250"/>
<keyword evidence="4" id="KW-1185">Reference proteome</keyword>
<dbReference type="PANTHER" id="PTHR31435">
    <property type="entry name" value="PROTEIN NATD1"/>
    <property type="match status" value="1"/>
</dbReference>
<evidence type="ECO:0000259" key="2">
    <source>
        <dbReference type="PROSITE" id="PS51729"/>
    </source>
</evidence>
<dbReference type="PATRIC" id="fig|1246995.3.peg.6325"/>
<dbReference type="PROSITE" id="PS51186">
    <property type="entry name" value="GNAT"/>
    <property type="match status" value="1"/>
</dbReference>
<dbReference type="Pfam" id="PF14542">
    <property type="entry name" value="Acetyltransf_CG"/>
    <property type="match status" value="1"/>
</dbReference>
<dbReference type="OrthoDB" id="5405911at2"/>
<proteinExistence type="predicted"/>
<dbReference type="InterPro" id="IPR045057">
    <property type="entry name" value="Gcn5-rel_NAT"/>
</dbReference>
<dbReference type="eggNOG" id="COG2388">
    <property type="taxonomic scope" value="Bacteria"/>
</dbReference>
<dbReference type="InterPro" id="IPR000182">
    <property type="entry name" value="GNAT_dom"/>
</dbReference>
<feature type="domain" description="N-acetyltransferase" evidence="1">
    <location>
        <begin position="1"/>
        <end position="93"/>
    </location>
</feature>
<dbReference type="Gene3D" id="3.40.630.30">
    <property type="match status" value="1"/>
</dbReference>